<evidence type="ECO:0000313" key="4">
    <source>
        <dbReference type="Proteomes" id="UP000319732"/>
    </source>
</evidence>
<reference evidence="3 4" key="1">
    <citation type="submission" date="2019-06" db="EMBL/GenBank/DDBJ databases">
        <title>Whole genome sequence for Cellvibrionaceae sp. R142.</title>
        <authorList>
            <person name="Wang G."/>
        </authorList>
    </citation>
    <scope>NUCLEOTIDE SEQUENCE [LARGE SCALE GENOMIC DNA]</scope>
    <source>
        <strain evidence="3 4">R142</strain>
    </source>
</reference>
<evidence type="ECO:0000256" key="1">
    <source>
        <dbReference type="SAM" id="SignalP"/>
    </source>
</evidence>
<keyword evidence="4" id="KW-1185">Reference proteome</keyword>
<dbReference type="AlphaFoldDB" id="A0A545SXC9"/>
<dbReference type="InterPro" id="IPR025218">
    <property type="entry name" value="DUF4426"/>
</dbReference>
<dbReference type="RefSeq" id="WP_142929259.1">
    <property type="nucleotide sequence ID" value="NZ_ML660105.1"/>
</dbReference>
<dbReference type="Pfam" id="PF14467">
    <property type="entry name" value="DUF4426"/>
    <property type="match status" value="1"/>
</dbReference>
<dbReference type="OrthoDB" id="8563353at2"/>
<comment type="caution">
    <text evidence="3">The sequence shown here is derived from an EMBL/GenBank/DDBJ whole genome shotgun (WGS) entry which is preliminary data.</text>
</comment>
<organism evidence="3 4">
    <name type="scientific">Exilibacterium tricleocarpae</name>
    <dbReference type="NCBI Taxonomy" id="2591008"/>
    <lineage>
        <taxon>Bacteria</taxon>
        <taxon>Pseudomonadati</taxon>
        <taxon>Pseudomonadota</taxon>
        <taxon>Gammaproteobacteria</taxon>
        <taxon>Cellvibrionales</taxon>
        <taxon>Cellvibrionaceae</taxon>
        <taxon>Exilibacterium</taxon>
    </lineage>
</organism>
<dbReference type="Gene3D" id="2.60.40.3340">
    <property type="entry name" value="Domain of unknown function DUF4426"/>
    <property type="match status" value="1"/>
</dbReference>
<feature type="signal peptide" evidence="1">
    <location>
        <begin position="1"/>
        <end position="27"/>
    </location>
</feature>
<accession>A0A545SXC9</accession>
<evidence type="ECO:0000259" key="2">
    <source>
        <dbReference type="Pfam" id="PF14467"/>
    </source>
</evidence>
<protein>
    <submittedName>
        <fullName evidence="3">DUF4426 domain-containing protein</fullName>
    </submittedName>
</protein>
<gene>
    <name evidence="3" type="ORF">FKG94_22770</name>
</gene>
<keyword evidence="1" id="KW-0732">Signal</keyword>
<proteinExistence type="predicted"/>
<sequence>MHKHNKLLLSVLVVFIAALLGAGSAAAGDKPFERFGDHQVFFSVYNSSFIKPDIARIYNITRGKDRALINIAVVKDGVQGGIPAQISGTATNLMQQQRKLEFSEIQEQDAVYYLASVRFTNEEVLNFAIDVKMPGNRRPYQLKFTKTLYVDN</sequence>
<dbReference type="Proteomes" id="UP000319732">
    <property type="component" value="Unassembled WGS sequence"/>
</dbReference>
<name>A0A545SXC9_9GAMM</name>
<evidence type="ECO:0000313" key="3">
    <source>
        <dbReference type="EMBL" id="TQV69621.1"/>
    </source>
</evidence>
<feature type="domain" description="DUF4426" evidence="2">
    <location>
        <begin position="33"/>
        <end position="151"/>
    </location>
</feature>
<feature type="chain" id="PRO_5021821066" evidence="1">
    <location>
        <begin position="28"/>
        <end position="152"/>
    </location>
</feature>
<dbReference type="EMBL" id="VHSG01000027">
    <property type="protein sequence ID" value="TQV69621.1"/>
    <property type="molecule type" value="Genomic_DNA"/>
</dbReference>